<feature type="compositionally biased region" description="Polar residues" evidence="1">
    <location>
        <begin position="178"/>
        <end position="190"/>
    </location>
</feature>
<feature type="compositionally biased region" description="Polar residues" evidence="1">
    <location>
        <begin position="329"/>
        <end position="340"/>
    </location>
</feature>
<evidence type="ECO:0000313" key="3">
    <source>
        <dbReference type="Proteomes" id="UP000041254"/>
    </source>
</evidence>
<reference evidence="2 3" key="1">
    <citation type="submission" date="2014-11" db="EMBL/GenBank/DDBJ databases">
        <authorList>
            <person name="Zhu J."/>
            <person name="Qi W."/>
            <person name="Song R."/>
        </authorList>
    </citation>
    <scope>NUCLEOTIDE SEQUENCE [LARGE SCALE GENOMIC DNA]</scope>
</reference>
<feature type="compositionally biased region" description="Basic and acidic residues" evidence="1">
    <location>
        <begin position="133"/>
        <end position="143"/>
    </location>
</feature>
<feature type="compositionally biased region" description="Basic and acidic residues" evidence="1">
    <location>
        <begin position="298"/>
        <end position="313"/>
    </location>
</feature>
<proteinExistence type="predicted"/>
<feature type="compositionally biased region" description="Pro residues" evidence="1">
    <location>
        <begin position="197"/>
        <end position="214"/>
    </location>
</feature>
<sequence>MISILDELESLARSSGPEGLLREVESVRSALELERGLQPLQLTFESTAANQPGGRRRAHTPPTNGVLPCSSLEEQCVKQGRLLNELAEQTAARQEYMHQMETYCAAAAVTQERLRLLEGSIRALLNSKIGSMRRQEQPHRQVPEDGCSVCRPPPPQHGRPPRPQHLSIPPASGERAPSDSQHVDGSSGYESSAADVSPPPPAPPPPPFPPPPPSRDIKRERVRPPTIMPAPYFITPKGLIPRNPYAHAMPPPPPPPPPPQPPPPLTNGSSDVAVRDVPTGRQLPIGPLHPHPGAIEGAARRDAGDREERRVAEGEGASSPFSHYMPTLINGSSLMQTQSERSWRRET</sequence>
<accession>A0A0G4GYA2</accession>
<organism evidence="2 3">
    <name type="scientific">Vitrella brassicaformis (strain CCMP3155)</name>
    <dbReference type="NCBI Taxonomy" id="1169540"/>
    <lineage>
        <taxon>Eukaryota</taxon>
        <taxon>Sar</taxon>
        <taxon>Alveolata</taxon>
        <taxon>Colpodellida</taxon>
        <taxon>Vitrellaceae</taxon>
        <taxon>Vitrella</taxon>
    </lineage>
</organism>
<dbReference type="InParanoid" id="A0A0G4GYA2"/>
<feature type="region of interest" description="Disordered" evidence="1">
    <location>
        <begin position="129"/>
        <end position="347"/>
    </location>
</feature>
<protein>
    <submittedName>
        <fullName evidence="2">Uncharacterized protein</fullName>
    </submittedName>
</protein>
<dbReference type="EMBL" id="CDMY01000878">
    <property type="protein sequence ID" value="CEM36101.1"/>
    <property type="molecule type" value="Genomic_DNA"/>
</dbReference>
<dbReference type="AlphaFoldDB" id="A0A0G4GYA2"/>
<feature type="compositionally biased region" description="Pro residues" evidence="1">
    <location>
        <begin position="151"/>
        <end position="163"/>
    </location>
</feature>
<dbReference type="VEuPathDB" id="CryptoDB:Vbra_19067"/>
<evidence type="ECO:0000313" key="2">
    <source>
        <dbReference type="EMBL" id="CEM36101.1"/>
    </source>
</evidence>
<dbReference type="Proteomes" id="UP000041254">
    <property type="component" value="Unassembled WGS sequence"/>
</dbReference>
<gene>
    <name evidence="2" type="ORF">Vbra_19067</name>
</gene>
<keyword evidence="3" id="KW-1185">Reference proteome</keyword>
<name>A0A0G4GYA2_VITBC</name>
<dbReference type="PRINTS" id="PR01217">
    <property type="entry name" value="PRICHEXTENSN"/>
</dbReference>
<feature type="compositionally biased region" description="Pro residues" evidence="1">
    <location>
        <begin position="249"/>
        <end position="265"/>
    </location>
</feature>
<evidence type="ECO:0000256" key="1">
    <source>
        <dbReference type="SAM" id="MobiDB-lite"/>
    </source>
</evidence>
<feature type="region of interest" description="Disordered" evidence="1">
    <location>
        <begin position="44"/>
        <end position="64"/>
    </location>
</feature>